<dbReference type="OrthoDB" id="9804984at2"/>
<comment type="catalytic activity">
    <reaction evidence="12">
        <text>L-valine + 2-oxoglutarate = 3-methyl-2-oxobutanoate + L-glutamate</text>
        <dbReference type="Rhea" id="RHEA:24813"/>
        <dbReference type="ChEBI" id="CHEBI:11851"/>
        <dbReference type="ChEBI" id="CHEBI:16810"/>
        <dbReference type="ChEBI" id="CHEBI:29985"/>
        <dbReference type="ChEBI" id="CHEBI:57762"/>
        <dbReference type="EC" id="2.6.1.42"/>
    </reaction>
</comment>
<dbReference type="GO" id="GO:0009097">
    <property type="term" value="P:isoleucine biosynthetic process"/>
    <property type="evidence" value="ECO:0007669"/>
    <property type="project" value="UniProtKB-UniPathway"/>
</dbReference>
<dbReference type="RefSeq" id="WP_016455677.1">
    <property type="nucleotide sequence ID" value="NZ_KE150269.1"/>
</dbReference>
<organism evidence="16 17">
    <name type="scientific">Propionimicrobium lymphophilum ACS-093-V-SCH5</name>
    <dbReference type="NCBI Taxonomy" id="883161"/>
    <lineage>
        <taxon>Bacteria</taxon>
        <taxon>Bacillati</taxon>
        <taxon>Actinomycetota</taxon>
        <taxon>Actinomycetes</taxon>
        <taxon>Propionibacteriales</taxon>
        <taxon>Propionibacteriaceae</taxon>
        <taxon>Propionimicrobium</taxon>
    </lineage>
</organism>
<evidence type="ECO:0000256" key="8">
    <source>
        <dbReference type="ARBA" id="ARBA00022605"/>
    </source>
</evidence>
<dbReference type="GO" id="GO:0009098">
    <property type="term" value="P:L-leucine biosynthetic process"/>
    <property type="evidence" value="ECO:0007669"/>
    <property type="project" value="UniProtKB-UniPathway"/>
</dbReference>
<dbReference type="UniPathway" id="UPA00048">
    <property type="reaction ID" value="UER00073"/>
</dbReference>
<dbReference type="SUPFAM" id="SSF56752">
    <property type="entry name" value="D-aminoacid aminotransferase-like PLP-dependent enzymes"/>
    <property type="match status" value="1"/>
</dbReference>
<evidence type="ECO:0000256" key="11">
    <source>
        <dbReference type="ARBA" id="ARBA00023304"/>
    </source>
</evidence>
<comment type="cofactor">
    <cofactor evidence="1">
        <name>pyridoxal 5'-phosphate</name>
        <dbReference type="ChEBI" id="CHEBI:597326"/>
    </cofactor>
</comment>
<dbReference type="Proteomes" id="UP000014417">
    <property type="component" value="Unassembled WGS sequence"/>
</dbReference>
<evidence type="ECO:0000256" key="9">
    <source>
        <dbReference type="ARBA" id="ARBA00022679"/>
    </source>
</evidence>
<dbReference type="NCBIfam" id="NF009897">
    <property type="entry name" value="PRK13357.1"/>
    <property type="match status" value="1"/>
</dbReference>
<evidence type="ECO:0000256" key="6">
    <source>
        <dbReference type="ARBA" id="ARBA00013053"/>
    </source>
</evidence>
<dbReference type="EC" id="2.6.1.42" evidence="6"/>
<dbReference type="InterPro" id="IPR043131">
    <property type="entry name" value="BCAT-like_N"/>
</dbReference>
<dbReference type="PANTHER" id="PTHR11825">
    <property type="entry name" value="SUBGROUP IIII AMINOTRANSFERASE"/>
    <property type="match status" value="1"/>
</dbReference>
<evidence type="ECO:0000256" key="7">
    <source>
        <dbReference type="ARBA" id="ARBA00022576"/>
    </source>
</evidence>
<dbReference type="InterPro" id="IPR033939">
    <property type="entry name" value="BCAT_family"/>
</dbReference>
<dbReference type="NCBIfam" id="TIGR01123">
    <property type="entry name" value="ilvE_II"/>
    <property type="match status" value="1"/>
</dbReference>
<evidence type="ECO:0000256" key="13">
    <source>
        <dbReference type="ARBA" id="ARBA00048798"/>
    </source>
</evidence>
<evidence type="ECO:0000256" key="15">
    <source>
        <dbReference type="PIRSR" id="PIRSR006468-1"/>
    </source>
</evidence>
<evidence type="ECO:0000313" key="17">
    <source>
        <dbReference type="Proteomes" id="UP000014417"/>
    </source>
</evidence>
<reference evidence="16 17" key="1">
    <citation type="submission" date="2013-04" db="EMBL/GenBank/DDBJ databases">
        <title>The Genome Sequence of Propionimicrobium lymphophilum ACS-093-V-SCH5.</title>
        <authorList>
            <consortium name="The Broad Institute Genomics Platform"/>
            <person name="Earl A."/>
            <person name="Ward D."/>
            <person name="Feldgarden M."/>
            <person name="Gevers D."/>
            <person name="Saerens B."/>
            <person name="Vaneechoutte M."/>
            <person name="Walker B."/>
            <person name="Young S."/>
            <person name="Zeng Q."/>
            <person name="Gargeya S."/>
            <person name="Fitzgerald M."/>
            <person name="Haas B."/>
            <person name="Abouelleil A."/>
            <person name="Allen A.W."/>
            <person name="Alvarado L."/>
            <person name="Arachchi H.M."/>
            <person name="Berlin A.M."/>
            <person name="Chapman S.B."/>
            <person name="Gainer-Dewar J."/>
            <person name="Goldberg J."/>
            <person name="Griggs A."/>
            <person name="Gujja S."/>
            <person name="Hansen M."/>
            <person name="Howarth C."/>
            <person name="Imamovic A."/>
            <person name="Ireland A."/>
            <person name="Larimer J."/>
            <person name="McCowan C."/>
            <person name="Murphy C."/>
            <person name="Pearson M."/>
            <person name="Poon T.W."/>
            <person name="Priest M."/>
            <person name="Roberts A."/>
            <person name="Saif S."/>
            <person name="Shea T."/>
            <person name="Sisk P."/>
            <person name="Sykes S."/>
            <person name="Wortman J."/>
            <person name="Nusbaum C."/>
            <person name="Birren B."/>
        </authorList>
    </citation>
    <scope>NUCLEOTIDE SEQUENCE [LARGE SCALE GENOMIC DNA]</scope>
    <source>
        <strain evidence="16 17">ACS-093-V-SCH5</strain>
    </source>
</reference>
<keyword evidence="9 16" id="KW-0808">Transferase</keyword>
<proteinExistence type="inferred from homology"/>
<evidence type="ECO:0000256" key="12">
    <source>
        <dbReference type="ARBA" id="ARBA00048212"/>
    </source>
</evidence>
<feature type="modified residue" description="N6-(pyridoxal phosphate)lysine" evidence="15">
    <location>
        <position position="200"/>
    </location>
</feature>
<accession>S2WKX9</accession>
<comment type="caution">
    <text evidence="16">The sequence shown here is derived from an EMBL/GenBank/DDBJ whole genome shotgun (WGS) entry which is preliminary data.</text>
</comment>
<keyword evidence="17" id="KW-1185">Reference proteome</keyword>
<keyword evidence="11" id="KW-0100">Branched-chain amino acid biosynthesis</keyword>
<dbReference type="EMBL" id="AGZR01000005">
    <property type="protein sequence ID" value="EPD33302.1"/>
    <property type="molecule type" value="Genomic_DNA"/>
</dbReference>
<dbReference type="Pfam" id="PF01063">
    <property type="entry name" value="Aminotran_4"/>
    <property type="match status" value="1"/>
</dbReference>
<dbReference type="Gene3D" id="3.20.10.10">
    <property type="entry name" value="D-amino Acid Aminotransferase, subunit A, domain 2"/>
    <property type="match status" value="1"/>
</dbReference>
<dbReference type="UniPathway" id="UPA00049">
    <property type="reaction ID" value="UER00062"/>
</dbReference>
<dbReference type="CDD" id="cd01557">
    <property type="entry name" value="BCAT_beta_family"/>
    <property type="match status" value="1"/>
</dbReference>
<comment type="catalytic activity">
    <reaction evidence="14">
        <text>L-leucine + 2-oxoglutarate = 4-methyl-2-oxopentanoate + L-glutamate</text>
        <dbReference type="Rhea" id="RHEA:18321"/>
        <dbReference type="ChEBI" id="CHEBI:16810"/>
        <dbReference type="ChEBI" id="CHEBI:17865"/>
        <dbReference type="ChEBI" id="CHEBI:29985"/>
        <dbReference type="ChEBI" id="CHEBI:57427"/>
        <dbReference type="EC" id="2.6.1.42"/>
    </reaction>
</comment>
<sequence length="359" mass="39495">MSLKFELPENPSFLADDAIATIHENPGFGKFFTDHMAVADWNHEDGWKNDRLVPYSPVAMDPAGAVYHYAQEVFEGMKAYRHADGSVWLFRPERNAARMADSAKRLALPALPVEDYLKAVENLVKLDERWVPGGEEQSLYIRPFEMANEDFLGVRPAETVVFVVICSPVGAYFSGGVHAVDIWVESQYARVAVGGTGSAKCGGNYAASLLPQKLAEKKGCSQVLFLDAAEHRWLEELGGMNICLITNNDELVTPELNGNILPGVTRDSLLQLAPDLGLTPVERPVSYEEVLNGIESGAFVEAFACGTAAVITPIASLQDADGVYAFKGEPKKSLELRNYLIDIQYGRVEDTRGWMHRVV</sequence>
<evidence type="ECO:0000256" key="10">
    <source>
        <dbReference type="ARBA" id="ARBA00022898"/>
    </source>
</evidence>
<comment type="similarity">
    <text evidence="5">Belongs to the class-IV pyridoxal-phosphate-dependent aminotransferase family.</text>
</comment>
<evidence type="ECO:0000256" key="14">
    <source>
        <dbReference type="ARBA" id="ARBA00049229"/>
    </source>
</evidence>
<dbReference type="PIRSF" id="PIRSF006468">
    <property type="entry name" value="BCAT1"/>
    <property type="match status" value="1"/>
</dbReference>
<dbReference type="PANTHER" id="PTHR11825:SF44">
    <property type="entry name" value="BRANCHED-CHAIN-AMINO-ACID AMINOTRANSFERASE"/>
    <property type="match status" value="1"/>
</dbReference>
<comment type="pathway">
    <text evidence="2">Amino-acid biosynthesis; L-isoleucine biosynthesis; L-isoleucine from 2-oxobutanoate: step 4/4.</text>
</comment>
<dbReference type="STRING" id="883161.HMPREF9306_00839"/>
<evidence type="ECO:0000256" key="4">
    <source>
        <dbReference type="ARBA" id="ARBA00005072"/>
    </source>
</evidence>
<dbReference type="Gene3D" id="3.30.470.10">
    <property type="match status" value="1"/>
</dbReference>
<keyword evidence="10" id="KW-0663">Pyridoxal phosphate</keyword>
<comment type="pathway">
    <text evidence="4">Amino-acid biosynthesis; L-leucine biosynthesis; L-leucine from 3-methyl-2-oxobutanoate: step 4/4.</text>
</comment>
<gene>
    <name evidence="16" type="ORF">HMPREF9306_00839</name>
</gene>
<comment type="pathway">
    <text evidence="3">Amino-acid biosynthesis; L-valine biosynthesis; L-valine from pyruvate: step 4/4.</text>
</comment>
<dbReference type="UniPathway" id="UPA00047">
    <property type="reaction ID" value="UER00058"/>
</dbReference>
<dbReference type="HOGENOM" id="CLU_031922_0_2_11"/>
<dbReference type="GO" id="GO:0009099">
    <property type="term" value="P:L-valine biosynthetic process"/>
    <property type="evidence" value="ECO:0007669"/>
    <property type="project" value="UniProtKB-UniPathway"/>
</dbReference>
<dbReference type="InterPro" id="IPR043132">
    <property type="entry name" value="BCAT-like_C"/>
</dbReference>
<comment type="catalytic activity">
    <reaction evidence="13">
        <text>L-isoleucine + 2-oxoglutarate = (S)-3-methyl-2-oxopentanoate + L-glutamate</text>
        <dbReference type="Rhea" id="RHEA:24801"/>
        <dbReference type="ChEBI" id="CHEBI:16810"/>
        <dbReference type="ChEBI" id="CHEBI:29985"/>
        <dbReference type="ChEBI" id="CHEBI:35146"/>
        <dbReference type="ChEBI" id="CHEBI:58045"/>
        <dbReference type="EC" id="2.6.1.42"/>
    </reaction>
</comment>
<name>S2WKX9_9ACTN</name>
<evidence type="ECO:0000256" key="2">
    <source>
        <dbReference type="ARBA" id="ARBA00004824"/>
    </source>
</evidence>
<protein>
    <recommendedName>
        <fullName evidence="6">branched-chain-amino-acid transaminase</fullName>
        <ecNumber evidence="6">2.6.1.42</ecNumber>
    </recommendedName>
</protein>
<evidence type="ECO:0000256" key="3">
    <source>
        <dbReference type="ARBA" id="ARBA00004931"/>
    </source>
</evidence>
<dbReference type="InterPro" id="IPR036038">
    <property type="entry name" value="Aminotransferase-like"/>
</dbReference>
<evidence type="ECO:0000256" key="1">
    <source>
        <dbReference type="ARBA" id="ARBA00001933"/>
    </source>
</evidence>
<dbReference type="AlphaFoldDB" id="S2WKX9"/>
<keyword evidence="7 16" id="KW-0032">Aminotransferase</keyword>
<dbReference type="GO" id="GO:0004084">
    <property type="term" value="F:branched-chain-amino-acid transaminase activity"/>
    <property type="evidence" value="ECO:0007669"/>
    <property type="project" value="UniProtKB-EC"/>
</dbReference>
<evidence type="ECO:0000256" key="5">
    <source>
        <dbReference type="ARBA" id="ARBA00009320"/>
    </source>
</evidence>
<evidence type="ECO:0000313" key="16">
    <source>
        <dbReference type="EMBL" id="EPD33302.1"/>
    </source>
</evidence>
<dbReference type="InterPro" id="IPR005786">
    <property type="entry name" value="B_amino_transII"/>
</dbReference>
<dbReference type="InterPro" id="IPR001544">
    <property type="entry name" value="Aminotrans_IV"/>
</dbReference>
<keyword evidence="8" id="KW-0028">Amino-acid biosynthesis</keyword>
<dbReference type="PATRIC" id="fig|883161.3.peg.837"/>